<sequence>MTNYQDAFGTDWGELDREDVLTRAYALGVAAACGDRNPDELARLVDEVDTTYDRSMVELAFHEGKQ</sequence>
<evidence type="ECO:0000313" key="2">
    <source>
        <dbReference type="Proteomes" id="UP001596328"/>
    </source>
</evidence>
<gene>
    <name evidence="1" type="ORF">ACFQE1_12205</name>
</gene>
<reference evidence="1 2" key="1">
    <citation type="journal article" date="2019" name="Int. J. Syst. Evol. Microbiol.">
        <title>The Global Catalogue of Microorganisms (GCM) 10K type strain sequencing project: providing services to taxonomists for standard genome sequencing and annotation.</title>
        <authorList>
            <consortium name="The Broad Institute Genomics Platform"/>
            <consortium name="The Broad Institute Genome Sequencing Center for Infectious Disease"/>
            <person name="Wu L."/>
            <person name="Ma J."/>
        </authorList>
    </citation>
    <scope>NUCLEOTIDE SEQUENCE [LARGE SCALE GENOMIC DNA]</scope>
    <source>
        <strain evidence="1 2">NBRC 111368</strain>
    </source>
</reference>
<organism evidence="1 2">
    <name type="scientific">Halobium palmae</name>
    <dbReference type="NCBI Taxonomy" id="1776492"/>
    <lineage>
        <taxon>Archaea</taxon>
        <taxon>Methanobacteriati</taxon>
        <taxon>Methanobacteriota</taxon>
        <taxon>Stenosarchaea group</taxon>
        <taxon>Halobacteria</taxon>
        <taxon>Halobacteriales</taxon>
        <taxon>Haloferacaceae</taxon>
        <taxon>Halobium</taxon>
    </lineage>
</organism>
<name>A0ABD5S2H8_9EURY</name>
<dbReference type="AlphaFoldDB" id="A0ABD5S2H8"/>
<accession>A0ABD5S2H8</accession>
<comment type="caution">
    <text evidence="1">The sequence shown here is derived from an EMBL/GenBank/DDBJ whole genome shotgun (WGS) entry which is preliminary data.</text>
</comment>
<proteinExistence type="predicted"/>
<dbReference type="Pfam" id="PF26244">
    <property type="entry name" value="DUF8057"/>
    <property type="match status" value="1"/>
</dbReference>
<protein>
    <submittedName>
        <fullName evidence="1">Uncharacterized protein</fullName>
    </submittedName>
</protein>
<dbReference type="InterPro" id="IPR058370">
    <property type="entry name" value="DUF8057"/>
</dbReference>
<dbReference type="EMBL" id="JBHSWU010000394">
    <property type="protein sequence ID" value="MFC6725122.1"/>
    <property type="molecule type" value="Genomic_DNA"/>
</dbReference>
<keyword evidence="2" id="KW-1185">Reference proteome</keyword>
<evidence type="ECO:0000313" key="1">
    <source>
        <dbReference type="EMBL" id="MFC6725122.1"/>
    </source>
</evidence>
<dbReference type="Proteomes" id="UP001596328">
    <property type="component" value="Unassembled WGS sequence"/>
</dbReference>
<feature type="non-terminal residue" evidence="1">
    <location>
        <position position="66"/>
    </location>
</feature>